<dbReference type="RefSeq" id="WP_071313679.1">
    <property type="nucleotide sequence ID" value="NZ_MLQQ01000034.1"/>
</dbReference>
<dbReference type="EMBL" id="MLQQ01000034">
    <property type="protein sequence ID" value="OIJ11116.1"/>
    <property type="molecule type" value="Genomic_DNA"/>
</dbReference>
<comment type="caution">
    <text evidence="2">The sequence shown here is derived from an EMBL/GenBank/DDBJ whole genome shotgun (WGS) entry which is preliminary data.</text>
</comment>
<organism evidence="2 3">
    <name type="scientific">Anaerobacillus arseniciselenatis</name>
    <dbReference type="NCBI Taxonomy" id="85682"/>
    <lineage>
        <taxon>Bacteria</taxon>
        <taxon>Bacillati</taxon>
        <taxon>Bacillota</taxon>
        <taxon>Bacilli</taxon>
        <taxon>Bacillales</taxon>
        <taxon>Bacillaceae</taxon>
        <taxon>Anaerobacillus</taxon>
    </lineage>
</organism>
<name>A0A1S2LFH1_9BACI</name>
<keyword evidence="1" id="KW-0812">Transmembrane</keyword>
<keyword evidence="1" id="KW-0472">Membrane</keyword>
<keyword evidence="3" id="KW-1185">Reference proteome</keyword>
<proteinExistence type="predicted"/>
<keyword evidence="1" id="KW-1133">Transmembrane helix</keyword>
<protein>
    <submittedName>
        <fullName evidence="2">Uncharacterized protein</fullName>
    </submittedName>
</protein>
<dbReference type="Proteomes" id="UP000180098">
    <property type="component" value="Unassembled WGS sequence"/>
</dbReference>
<reference evidence="2 3" key="1">
    <citation type="submission" date="2016-10" db="EMBL/GenBank/DDBJ databases">
        <title>Draft genome sequences of four alkaliphilic bacteria belonging to the Anaerobacillus genus.</title>
        <authorList>
            <person name="Bassil N.M."/>
            <person name="Lloyd J.R."/>
        </authorList>
    </citation>
    <scope>NUCLEOTIDE SEQUENCE [LARGE SCALE GENOMIC DNA]</scope>
    <source>
        <strain evidence="2 3">DSM 15340</strain>
    </source>
</reference>
<accession>A0A1S2LFH1</accession>
<evidence type="ECO:0000313" key="3">
    <source>
        <dbReference type="Proteomes" id="UP000180098"/>
    </source>
</evidence>
<feature type="transmembrane region" description="Helical" evidence="1">
    <location>
        <begin position="7"/>
        <end position="27"/>
    </location>
</feature>
<gene>
    <name evidence="2" type="ORF">BKP35_12420</name>
</gene>
<evidence type="ECO:0000313" key="2">
    <source>
        <dbReference type="EMBL" id="OIJ11116.1"/>
    </source>
</evidence>
<evidence type="ECO:0000256" key="1">
    <source>
        <dbReference type="SAM" id="Phobius"/>
    </source>
</evidence>
<sequence>MAQKKNIIIILLLLFGFISLYFNIHLFNENKSIKSMVGRDYFNQHAEANSIVNVVVFEKKVSELLDGDVKSYDVYRTRVNSVVSNIKGSVGGYYNRIALSLDEIASLYEKGDIKAIEVKAEYTKSKIIVMNEIYSKMEETLGLEDVKWYGELTNSNSEINNFINDKFEFFNK</sequence>
<dbReference type="AlphaFoldDB" id="A0A1S2LFH1"/>